<sequence>MSPTSFHFVLFLTGAFLWHATGFAQPFREISKQTFVVKSDTIALGDTTAVVQTLEVRQYLMRTLPPPNFIYEIRPTISIVQAAFSNWVGGGVNALAWSSGLNVLFHYRSEPWLWEVRFLGEFGQTLVDGAFRKTSDLLDITTFVKYDAGFALSPQFSASLRTQFADGFDFSQPAAPQISAFFDPAYSLQSLGFAYGKSDSLRISLGIAAREIFTNRFPNFADDPTTEEVERINIRAGIEFFAVWMVEIFKGMTFRTRTQLFAPFARLGALEINEKLTLFLKVTNFLDTRLTVILLYQENISKQLQLQQTLELTVSFKLSNQ</sequence>
<accession>A0A395M2K7</accession>
<evidence type="ECO:0000313" key="2">
    <source>
        <dbReference type="Proteomes" id="UP000266389"/>
    </source>
</evidence>
<proteinExistence type="predicted"/>
<protein>
    <submittedName>
        <fullName evidence="1">DUF3078 domain-containing protein</fullName>
    </submittedName>
</protein>
<gene>
    <name evidence="1" type="ORF">D0433_02295</name>
</gene>
<organism evidence="1 2">
    <name type="scientific">Candidatus Thermochlorobacter aerophilus</name>
    <dbReference type="NCBI Taxonomy" id="1868324"/>
    <lineage>
        <taxon>Bacteria</taxon>
        <taxon>Pseudomonadati</taxon>
        <taxon>Chlorobiota</taxon>
        <taxon>Chlorobiia</taxon>
        <taxon>Chlorobiales</taxon>
        <taxon>Candidatus Thermochlorobacteriaceae</taxon>
        <taxon>Candidatus Thermochlorobacter</taxon>
    </lineage>
</organism>
<dbReference type="Proteomes" id="UP000266389">
    <property type="component" value="Unassembled WGS sequence"/>
</dbReference>
<dbReference type="Pfam" id="PF11276">
    <property type="entry name" value="DUF3078"/>
    <property type="match status" value="1"/>
</dbReference>
<dbReference type="AlphaFoldDB" id="A0A395M2K7"/>
<dbReference type="InterPro" id="IPR021428">
    <property type="entry name" value="DUF3078"/>
</dbReference>
<reference evidence="1 2" key="1">
    <citation type="journal article" date="2011" name="ISME J.">
        <title>Community ecology of hot spring cyanobacterial mats: predominant populations and their functional potential.</title>
        <authorList>
            <person name="Klatt C.G."/>
            <person name="Wood J.M."/>
            <person name="Rusch D.B."/>
            <person name="Bateson M.M."/>
            <person name="Hamamura N."/>
            <person name="Heidelberg J.F."/>
            <person name="Grossman A.R."/>
            <person name="Bhaya D."/>
            <person name="Cohan F.M."/>
            <person name="Kuhl M."/>
            <person name="Bryant D.A."/>
            <person name="Ward D.M."/>
        </authorList>
    </citation>
    <scope>NUCLEOTIDE SEQUENCE [LARGE SCALE GENOMIC DNA]</scope>
    <source>
        <strain evidence="1">OS</strain>
    </source>
</reference>
<comment type="caution">
    <text evidence="1">The sequence shown here is derived from an EMBL/GenBank/DDBJ whole genome shotgun (WGS) entry which is preliminary data.</text>
</comment>
<name>A0A395M2K7_9BACT</name>
<evidence type="ECO:0000313" key="1">
    <source>
        <dbReference type="EMBL" id="RFM25033.1"/>
    </source>
</evidence>
<dbReference type="EMBL" id="PHFL01000010">
    <property type="protein sequence ID" value="RFM25033.1"/>
    <property type="molecule type" value="Genomic_DNA"/>
</dbReference>